<name>A0A7J7K8H9_BUGNE</name>
<proteinExistence type="predicted"/>
<dbReference type="EMBL" id="VXIV02001201">
    <property type="protein sequence ID" value="KAF6033928.1"/>
    <property type="molecule type" value="Genomic_DNA"/>
</dbReference>
<keyword evidence="2" id="KW-1185">Reference proteome</keyword>
<organism evidence="1 2">
    <name type="scientific">Bugula neritina</name>
    <name type="common">Brown bryozoan</name>
    <name type="synonym">Sertularia neritina</name>
    <dbReference type="NCBI Taxonomy" id="10212"/>
    <lineage>
        <taxon>Eukaryota</taxon>
        <taxon>Metazoa</taxon>
        <taxon>Spiralia</taxon>
        <taxon>Lophotrochozoa</taxon>
        <taxon>Bryozoa</taxon>
        <taxon>Gymnolaemata</taxon>
        <taxon>Cheilostomatida</taxon>
        <taxon>Flustrina</taxon>
        <taxon>Buguloidea</taxon>
        <taxon>Bugulidae</taxon>
        <taxon>Bugula</taxon>
    </lineage>
</organism>
<gene>
    <name evidence="1" type="ORF">EB796_007763</name>
</gene>
<sequence>MFISAVLFELVKLDNSIFTVNENVTPTSDISLADALTSKLEEKLEEKPDSGLRTAAGIKPGRMPLGLLPHRMLKEIEKLNGVEKYYLIPNSARVEEKQEINGHYGVEG</sequence>
<reference evidence="1" key="1">
    <citation type="submission" date="2020-06" db="EMBL/GenBank/DDBJ databases">
        <title>Draft genome of Bugula neritina, a colonial animal packing powerful symbionts and potential medicines.</title>
        <authorList>
            <person name="Rayko M."/>
        </authorList>
    </citation>
    <scope>NUCLEOTIDE SEQUENCE [LARGE SCALE GENOMIC DNA]</scope>
    <source>
        <strain evidence="1">Kwan_BN1</strain>
    </source>
</reference>
<dbReference type="Proteomes" id="UP000593567">
    <property type="component" value="Unassembled WGS sequence"/>
</dbReference>
<dbReference type="AlphaFoldDB" id="A0A7J7K8H9"/>
<accession>A0A7J7K8H9</accession>
<comment type="caution">
    <text evidence="1">The sequence shown here is derived from an EMBL/GenBank/DDBJ whole genome shotgun (WGS) entry which is preliminary data.</text>
</comment>
<evidence type="ECO:0000313" key="1">
    <source>
        <dbReference type="EMBL" id="KAF6033928.1"/>
    </source>
</evidence>
<protein>
    <submittedName>
        <fullName evidence="1">Uncharacterized protein</fullName>
    </submittedName>
</protein>
<evidence type="ECO:0000313" key="2">
    <source>
        <dbReference type="Proteomes" id="UP000593567"/>
    </source>
</evidence>